<dbReference type="InterPro" id="IPR037121">
    <property type="entry name" value="Ribosomal_bL25_C"/>
</dbReference>
<reference evidence="7 8" key="2">
    <citation type="journal article" date="2016" name="Genome Announc.">
        <title>Complete Genome Sequences of Two Interactive Moderate Thermophiles, Paenibacillus napthalenovorans 32O-Y and Paenibacillus sp. 32O-W.</title>
        <authorList>
            <person name="Butler R.R.III."/>
            <person name="Wang J."/>
            <person name="Stark B.C."/>
            <person name="Pombert J.F."/>
        </authorList>
    </citation>
    <scope>NUCLEOTIDE SEQUENCE [LARGE SCALE GENOMIC DNA]</scope>
    <source>
        <strain evidence="7 8">32O-Y</strain>
    </source>
</reference>
<sequence length="213" mass="23483">MAATLKAEARTGRTKGDLNRLRAQGKVPGIVYGKKVTQTPIAIDQKELFTLLKTNPNGIIEMDVPGFGRQPVMINEVQRDVFTRQPLHVDFHQINMDEPVTTTVRLEFIGDPVGVKAGGILQIQHHEIEIRCLPQHIPSEVEVDISGLDVGENILVSQLKLPADVEVKTDENDVLATILLPQKEAEEEPAADEPAAKVEGAFEKEEKEAEKTV</sequence>
<evidence type="ECO:0000313" key="8">
    <source>
        <dbReference type="Proteomes" id="UP000061660"/>
    </source>
</evidence>
<dbReference type="EMBL" id="CP013652">
    <property type="protein sequence ID" value="ALS24792.1"/>
    <property type="molecule type" value="Genomic_DNA"/>
</dbReference>
<keyword evidence="3 5" id="KW-0689">Ribosomal protein</keyword>
<dbReference type="NCBIfam" id="TIGR00731">
    <property type="entry name" value="bL25_bact_ctc"/>
    <property type="match status" value="1"/>
</dbReference>
<dbReference type="InterPro" id="IPR020056">
    <property type="entry name" value="Rbsml_bL25/Gln-tRNA_synth_N"/>
</dbReference>
<dbReference type="Gene3D" id="2.170.120.20">
    <property type="entry name" value="Ribosomal protein L25, beta domain"/>
    <property type="match status" value="1"/>
</dbReference>
<name>A0A0U2UF16_9BACL</name>
<evidence type="ECO:0000256" key="3">
    <source>
        <dbReference type="ARBA" id="ARBA00022980"/>
    </source>
</evidence>
<dbReference type="PANTHER" id="PTHR33284">
    <property type="entry name" value="RIBOSOMAL PROTEIN L25/GLN-TRNA SYNTHETASE, ANTI-CODON-BINDING DOMAIN-CONTAINING PROTEIN"/>
    <property type="match status" value="1"/>
</dbReference>
<dbReference type="RefSeq" id="WP_062410334.1">
    <property type="nucleotide sequence ID" value="NZ_CP013652.1"/>
</dbReference>
<dbReference type="GO" id="GO:0003735">
    <property type="term" value="F:structural constituent of ribosome"/>
    <property type="evidence" value="ECO:0007669"/>
    <property type="project" value="InterPro"/>
</dbReference>
<dbReference type="InterPro" id="IPR011035">
    <property type="entry name" value="Ribosomal_bL25/Gln-tRNA_synth"/>
</dbReference>
<dbReference type="GO" id="GO:0022625">
    <property type="term" value="C:cytosolic large ribosomal subunit"/>
    <property type="evidence" value="ECO:0007669"/>
    <property type="project" value="TreeGrafter"/>
</dbReference>
<evidence type="ECO:0000256" key="2">
    <source>
        <dbReference type="ARBA" id="ARBA00022884"/>
    </source>
</evidence>
<feature type="region of interest" description="Disordered" evidence="6">
    <location>
        <begin position="181"/>
        <end position="213"/>
    </location>
</feature>
<evidence type="ECO:0000256" key="5">
    <source>
        <dbReference type="HAMAP-Rule" id="MF_01334"/>
    </source>
</evidence>
<keyword evidence="2 5" id="KW-0694">RNA-binding</keyword>
<dbReference type="Proteomes" id="UP000061660">
    <property type="component" value="Chromosome"/>
</dbReference>
<keyword evidence="8" id="KW-1185">Reference proteome</keyword>
<gene>
    <name evidence="5" type="primary">rplY</name>
    <name evidence="5" type="synonym">ctc</name>
    <name evidence="7" type="ORF">IJ22_45110</name>
</gene>
<dbReference type="InterPro" id="IPR020057">
    <property type="entry name" value="Ribosomal_bL25_b-dom"/>
</dbReference>
<comment type="function">
    <text evidence="5">This is one of the proteins that binds to the 5S RNA in the ribosome where it forms part of the central protuberance.</text>
</comment>
<dbReference type="PANTHER" id="PTHR33284:SF1">
    <property type="entry name" value="RIBOSOMAL PROTEIN L25_GLN-TRNA SYNTHETASE, ANTI-CODON-BINDING DOMAIN-CONTAINING PROTEIN"/>
    <property type="match status" value="1"/>
</dbReference>
<dbReference type="PATRIC" id="fig|162209.4.peg.4756"/>
<accession>A0A0U2UF16</accession>
<dbReference type="HAMAP" id="MF_01334">
    <property type="entry name" value="Ribosomal_bL25_CTC"/>
    <property type="match status" value="1"/>
</dbReference>
<dbReference type="KEGG" id="pnp:IJ22_45110"/>
<evidence type="ECO:0000313" key="7">
    <source>
        <dbReference type="EMBL" id="ALS24792.1"/>
    </source>
</evidence>
<organism evidence="7 8">
    <name type="scientific">Paenibacillus naphthalenovorans</name>
    <dbReference type="NCBI Taxonomy" id="162209"/>
    <lineage>
        <taxon>Bacteria</taxon>
        <taxon>Bacillati</taxon>
        <taxon>Bacillota</taxon>
        <taxon>Bacilli</taxon>
        <taxon>Bacillales</taxon>
        <taxon>Paenibacillaceae</taxon>
        <taxon>Paenibacillus</taxon>
    </lineage>
</organism>
<dbReference type="AlphaFoldDB" id="A0A0U2UF16"/>
<dbReference type="InterPro" id="IPR020930">
    <property type="entry name" value="Ribosomal_uL5_bac-type"/>
</dbReference>
<reference evidence="8" key="1">
    <citation type="submission" date="2015-12" db="EMBL/GenBank/DDBJ databases">
        <title>Complete genome sequences of two moderately thermophilic Paenibacillus species.</title>
        <authorList>
            <person name="Butler R.III."/>
            <person name="Wang J."/>
            <person name="Stark B.C."/>
            <person name="Pombert J.-F."/>
        </authorList>
    </citation>
    <scope>NUCLEOTIDE SEQUENCE [LARGE SCALE GENOMIC DNA]</scope>
    <source>
        <strain evidence="8">32O-Y</strain>
    </source>
</reference>
<evidence type="ECO:0000256" key="4">
    <source>
        <dbReference type="ARBA" id="ARBA00023274"/>
    </source>
</evidence>
<dbReference type="CDD" id="cd00495">
    <property type="entry name" value="Ribosomal_L25_TL5_CTC"/>
    <property type="match status" value="1"/>
</dbReference>
<dbReference type="Pfam" id="PF01386">
    <property type="entry name" value="Ribosomal_L25p"/>
    <property type="match status" value="1"/>
</dbReference>
<dbReference type="InterPro" id="IPR029751">
    <property type="entry name" value="Ribosomal_L25_dom"/>
</dbReference>
<proteinExistence type="inferred from homology"/>
<dbReference type="STRING" id="162209.IJ22_45110"/>
<protein>
    <recommendedName>
        <fullName evidence="5">Large ribosomal subunit protein bL25</fullName>
    </recommendedName>
    <alternativeName>
        <fullName evidence="5">General stress protein CTC</fullName>
    </alternativeName>
</protein>
<feature type="compositionally biased region" description="Basic and acidic residues" evidence="6">
    <location>
        <begin position="194"/>
        <end position="213"/>
    </location>
</feature>
<dbReference type="InterPro" id="IPR001021">
    <property type="entry name" value="Ribosomal_bL25_long"/>
</dbReference>
<dbReference type="Gene3D" id="2.40.240.10">
    <property type="entry name" value="Ribosomal Protein L25, Chain P"/>
    <property type="match status" value="1"/>
</dbReference>
<dbReference type="Pfam" id="PF14693">
    <property type="entry name" value="Ribosomal_TL5_C"/>
    <property type="match status" value="1"/>
</dbReference>
<dbReference type="GO" id="GO:0008097">
    <property type="term" value="F:5S rRNA binding"/>
    <property type="evidence" value="ECO:0007669"/>
    <property type="project" value="InterPro"/>
</dbReference>
<keyword evidence="4 5" id="KW-0687">Ribonucleoprotein</keyword>
<comment type="subunit">
    <text evidence="5">Part of the 50S ribosomal subunit; part of the 5S rRNA/L5/L18/L25 subcomplex. Contacts the 5S rRNA. Binds to the 5S rRNA independently of L5 and L18.</text>
</comment>
<keyword evidence="1 5" id="KW-0699">rRNA-binding</keyword>
<evidence type="ECO:0000256" key="6">
    <source>
        <dbReference type="SAM" id="MobiDB-lite"/>
    </source>
</evidence>
<dbReference type="OrthoDB" id="9790002at2"/>
<evidence type="ECO:0000256" key="1">
    <source>
        <dbReference type="ARBA" id="ARBA00022730"/>
    </source>
</evidence>
<dbReference type="SUPFAM" id="SSF50715">
    <property type="entry name" value="Ribosomal protein L25-like"/>
    <property type="match status" value="1"/>
</dbReference>
<dbReference type="GO" id="GO:0006412">
    <property type="term" value="P:translation"/>
    <property type="evidence" value="ECO:0007669"/>
    <property type="project" value="UniProtKB-UniRule"/>
</dbReference>
<comment type="similarity">
    <text evidence="5">Belongs to the bacterial ribosomal protein bL25 family. CTC subfamily.</text>
</comment>